<comment type="caution">
    <text evidence="1">The sequence shown here is derived from an EMBL/GenBank/DDBJ whole genome shotgun (WGS) entry which is preliminary data.</text>
</comment>
<gene>
    <name evidence="1" type="ORF">OWV82_009898</name>
</gene>
<reference evidence="1 2" key="1">
    <citation type="journal article" date="2023" name="Science">
        <title>Complex scaffold remodeling in plant triterpene biosynthesis.</title>
        <authorList>
            <person name="De La Pena R."/>
            <person name="Hodgson H."/>
            <person name="Liu J.C."/>
            <person name="Stephenson M.J."/>
            <person name="Martin A.C."/>
            <person name="Owen C."/>
            <person name="Harkess A."/>
            <person name="Leebens-Mack J."/>
            <person name="Jimenez L.E."/>
            <person name="Osbourn A."/>
            <person name="Sattely E.S."/>
        </authorList>
    </citation>
    <scope>NUCLEOTIDE SEQUENCE [LARGE SCALE GENOMIC DNA]</scope>
    <source>
        <strain evidence="2">cv. JPN11</strain>
        <tissue evidence="1">Leaf</tissue>
    </source>
</reference>
<organism evidence="1 2">
    <name type="scientific">Melia azedarach</name>
    <name type="common">Chinaberry tree</name>
    <dbReference type="NCBI Taxonomy" id="155640"/>
    <lineage>
        <taxon>Eukaryota</taxon>
        <taxon>Viridiplantae</taxon>
        <taxon>Streptophyta</taxon>
        <taxon>Embryophyta</taxon>
        <taxon>Tracheophyta</taxon>
        <taxon>Spermatophyta</taxon>
        <taxon>Magnoliopsida</taxon>
        <taxon>eudicotyledons</taxon>
        <taxon>Gunneridae</taxon>
        <taxon>Pentapetalae</taxon>
        <taxon>rosids</taxon>
        <taxon>malvids</taxon>
        <taxon>Sapindales</taxon>
        <taxon>Meliaceae</taxon>
        <taxon>Melia</taxon>
    </lineage>
</organism>
<evidence type="ECO:0000313" key="2">
    <source>
        <dbReference type="Proteomes" id="UP001164539"/>
    </source>
</evidence>
<dbReference type="EMBL" id="CM051398">
    <property type="protein sequence ID" value="KAJ4718184.1"/>
    <property type="molecule type" value="Genomic_DNA"/>
</dbReference>
<accession>A0ACC1Y5G2</accession>
<evidence type="ECO:0000313" key="1">
    <source>
        <dbReference type="EMBL" id="KAJ4718184.1"/>
    </source>
</evidence>
<sequence length="1075" mass="119058">MIRLISWLNIGTRVPLSVTGLVLRVIKFNTRGTALNISGLNHTGTIPFQLGNLSSLQKLALDRNHLFGTIPSSVVSIRTLRALHLFDNQLSGSFPSLNNVSSLVSLDFTNNSLTGQLPANICNYFPFLRGLYLSRNMFHGEIPSILSECKQLVDLSLSINNFSGSIPKEIGNLTNLKVSYLGFNLLKGEIPQELGYLTKLKLLSLRKNLFTGIIPSSVFNLTSISSMDFSENNLTSSLPDDMSHRLSFLQKLYMYGNQFTGRIPRDIGNLTSAKVLDLGSNHLIGEIPREIGNLLTLEVLILAHNNLTGVVPTSIFNMSRIKLLGLEANTLTGSFPSSIDLGLPNLERLYLALNNFSGPIPNFILNASKLSVLEMFGNAFSGFIPNTLGNLRNLKRLSLGENYLTSSDPELSFLSSLTYFNNLEILYLGKNPLDGILPSSIGNLSNSLKQIDMCNCNISGSIPEEIGNLISLTRLNLGHNGLNGSIPVSLGRLQKLQGLSLQFNKLQGSISDNDLCHLTAIFMVLLDGNKLSGSIPSCIGNLSTLRIFWLSSNEFTSIPSTFWTLKDILSFNFSSNSLTGPLPMEIENLKVVQLMDLSKNLFSGVLPTTISGLKDLQFLSLGYNRLKGPIPETFGKLISLDYLDLSNNNLSEVIPKSMEKLLYLKYLNLSFNRLEGEIPRGGPFGNFTAKSFMGNDLLCGSPNLQVPQCKTRKIRSHRKSRKKVLVLGIVFPLSTAFMLSLGFLLVRRCRKRITKLPNDAKMTPPATRRRFSYLELSRATERFSESNLIGMGSFGSVYKARFQDGMEAAVKVFHLQFEGALKSFDAESEVMKSIRHRNLVKIISSCANDDFKALVLEYMPNGSLEKCLYSNHLILDIFQRLSIMIDVASALEYLHFGCLTPIIHCDLKPSNVLLDENMVAHLSDFGIAKLLTGDDQSFTQTQTLATIGYMAPEQGREGKILIKVDIYSYGIMLMEAFTGKKPTDEFFVGEMSLKSWVRDLLHSSVTELVDKSLLRRDDQHFAAKEQCVSSVLNLAMACTAELPENRINAKDIVTGLVKITRILLGAVEGRRRIKI</sequence>
<proteinExistence type="predicted"/>
<name>A0ACC1Y5G2_MELAZ</name>
<keyword evidence="2" id="KW-1185">Reference proteome</keyword>
<protein>
    <submittedName>
        <fullName evidence="1">Receptor-like protein kinase</fullName>
    </submittedName>
</protein>
<dbReference type="Proteomes" id="UP001164539">
    <property type="component" value="Chromosome 5"/>
</dbReference>